<keyword evidence="1" id="KW-1133">Transmembrane helix</keyword>
<dbReference type="EMBL" id="JAUSRB010000002">
    <property type="protein sequence ID" value="MDP9865331.1"/>
    <property type="molecule type" value="Genomic_DNA"/>
</dbReference>
<feature type="transmembrane region" description="Helical" evidence="1">
    <location>
        <begin position="73"/>
        <end position="93"/>
    </location>
</feature>
<dbReference type="Proteomes" id="UP001230426">
    <property type="component" value="Unassembled WGS sequence"/>
</dbReference>
<feature type="transmembrane region" description="Helical" evidence="1">
    <location>
        <begin position="247"/>
        <end position="275"/>
    </location>
</feature>
<feature type="transmembrane region" description="Helical" evidence="1">
    <location>
        <begin position="99"/>
        <end position="119"/>
    </location>
</feature>
<feature type="transmembrane region" description="Helical" evidence="1">
    <location>
        <begin position="12"/>
        <end position="29"/>
    </location>
</feature>
<evidence type="ECO:0008006" key="4">
    <source>
        <dbReference type="Google" id="ProtNLM"/>
    </source>
</evidence>
<sequence>MTTARERDRALRYFAGSITLVTVLGHTVLGFEQAYLAPIVGAVTGVTAEFALETVEAWAWRRRARYRGAGPGRVAGFLLPSYITGLTCAMLLSGSAHPAPVALAVLIGVGSTYVLRVRVPGTAAGTPGRHYLNPPCSGAAAVLLLMPWVGAAPPYQFTEWVSGPFDALVPLALLALGAANAGLAGRLPLALGWAVGSALQGLVRGAAAGLPPLGALLPMTGAAFVLYTTYLVTDLDTTPARPRNQVWFGLAAAAVYGLLVQLHVVFGLLSALLIVCAGRGAGLALLARVRPLTVPVPAGARDLPEVPAGVQP</sequence>
<evidence type="ECO:0000256" key="1">
    <source>
        <dbReference type="SAM" id="Phobius"/>
    </source>
</evidence>
<accession>A0ABT9R7W4</accession>
<keyword evidence="1" id="KW-0472">Membrane</keyword>
<name>A0ABT9R7W4_9ACTN</name>
<reference evidence="2 3" key="1">
    <citation type="submission" date="2023-07" db="EMBL/GenBank/DDBJ databases">
        <title>Sequencing the genomes of 1000 actinobacteria strains.</title>
        <authorList>
            <person name="Klenk H.-P."/>
        </authorList>
    </citation>
    <scope>NUCLEOTIDE SEQUENCE [LARGE SCALE GENOMIC DNA]</scope>
    <source>
        <strain evidence="2 3">DSM 44109</strain>
    </source>
</reference>
<proteinExistence type="predicted"/>
<protein>
    <recommendedName>
        <fullName evidence="4">Enediyne biosynthesis protein UnbU</fullName>
    </recommendedName>
</protein>
<feature type="transmembrane region" description="Helical" evidence="1">
    <location>
        <begin position="207"/>
        <end position="227"/>
    </location>
</feature>
<evidence type="ECO:0000313" key="3">
    <source>
        <dbReference type="Proteomes" id="UP001230426"/>
    </source>
</evidence>
<evidence type="ECO:0000313" key="2">
    <source>
        <dbReference type="EMBL" id="MDP9865331.1"/>
    </source>
</evidence>
<dbReference type="RefSeq" id="WP_306864545.1">
    <property type="nucleotide sequence ID" value="NZ_JAUSRB010000002.1"/>
</dbReference>
<comment type="caution">
    <text evidence="2">The sequence shown here is derived from an EMBL/GenBank/DDBJ whole genome shotgun (WGS) entry which is preliminary data.</text>
</comment>
<keyword evidence="1" id="KW-0812">Transmembrane</keyword>
<keyword evidence="3" id="KW-1185">Reference proteome</keyword>
<feature type="transmembrane region" description="Helical" evidence="1">
    <location>
        <begin position="35"/>
        <end position="52"/>
    </location>
</feature>
<feature type="transmembrane region" description="Helical" evidence="1">
    <location>
        <begin position="131"/>
        <end position="151"/>
    </location>
</feature>
<organism evidence="2 3">
    <name type="scientific">Streptosporangium brasiliense</name>
    <dbReference type="NCBI Taxonomy" id="47480"/>
    <lineage>
        <taxon>Bacteria</taxon>
        <taxon>Bacillati</taxon>
        <taxon>Actinomycetota</taxon>
        <taxon>Actinomycetes</taxon>
        <taxon>Streptosporangiales</taxon>
        <taxon>Streptosporangiaceae</taxon>
        <taxon>Streptosporangium</taxon>
    </lineage>
</organism>
<feature type="transmembrane region" description="Helical" evidence="1">
    <location>
        <begin position="171"/>
        <end position="195"/>
    </location>
</feature>
<gene>
    <name evidence="2" type="ORF">J2S55_004597</name>
</gene>